<keyword evidence="2" id="KW-1185">Reference proteome</keyword>
<protein>
    <submittedName>
        <fullName evidence="1">Uncharacterized protein</fullName>
    </submittedName>
</protein>
<dbReference type="AlphaFoldDB" id="A0A5E4R0F4"/>
<name>A0A5E4R0F4_9NEOP</name>
<gene>
    <name evidence="1" type="ORF">LSINAPIS_LOCUS12975</name>
</gene>
<proteinExistence type="predicted"/>
<organism evidence="1 2">
    <name type="scientific">Leptidea sinapis</name>
    <dbReference type="NCBI Taxonomy" id="189913"/>
    <lineage>
        <taxon>Eukaryota</taxon>
        <taxon>Metazoa</taxon>
        <taxon>Ecdysozoa</taxon>
        <taxon>Arthropoda</taxon>
        <taxon>Hexapoda</taxon>
        <taxon>Insecta</taxon>
        <taxon>Pterygota</taxon>
        <taxon>Neoptera</taxon>
        <taxon>Endopterygota</taxon>
        <taxon>Lepidoptera</taxon>
        <taxon>Glossata</taxon>
        <taxon>Ditrysia</taxon>
        <taxon>Papilionoidea</taxon>
        <taxon>Pieridae</taxon>
        <taxon>Dismorphiinae</taxon>
        <taxon>Leptidea</taxon>
    </lineage>
</organism>
<sequence length="136" mass="15368">MLGNTSDLKFPQGKRNLLGTGFSEVINLAKFSALPVSKPIHNTIRSTIDEKSKPLTRETEKLKKENEVLKSKIKSLEADCRKNNIIIHGIEESESNSGELMEFVLKTLNNINKNINSAEWDVSNQQYRKVGKENPK</sequence>
<reference evidence="1 2" key="1">
    <citation type="submission" date="2017-07" db="EMBL/GenBank/DDBJ databases">
        <authorList>
            <person name="Talla V."/>
            <person name="Backstrom N."/>
        </authorList>
    </citation>
    <scope>NUCLEOTIDE SEQUENCE [LARGE SCALE GENOMIC DNA]</scope>
</reference>
<dbReference type="Proteomes" id="UP000324832">
    <property type="component" value="Unassembled WGS sequence"/>
</dbReference>
<evidence type="ECO:0000313" key="1">
    <source>
        <dbReference type="EMBL" id="VVD02850.1"/>
    </source>
</evidence>
<accession>A0A5E4R0F4</accession>
<evidence type="ECO:0000313" key="2">
    <source>
        <dbReference type="Proteomes" id="UP000324832"/>
    </source>
</evidence>
<dbReference type="EMBL" id="FZQP02006377">
    <property type="protein sequence ID" value="VVD02850.1"/>
    <property type="molecule type" value="Genomic_DNA"/>
</dbReference>